<dbReference type="STRING" id="1328313.DS2_07268"/>
<dbReference type="PANTHER" id="PTHR31793">
    <property type="entry name" value="4-HYDROXYBENZOYL-COA THIOESTERASE FAMILY MEMBER"/>
    <property type="match status" value="1"/>
</dbReference>
<dbReference type="Pfam" id="PF13279">
    <property type="entry name" value="4HBT_2"/>
    <property type="match status" value="1"/>
</dbReference>
<comment type="caution">
    <text evidence="3">The sequence shown here is derived from an EMBL/GenBank/DDBJ whole genome shotgun (WGS) entry which is preliminary data.</text>
</comment>
<dbReference type="InterPro" id="IPR050563">
    <property type="entry name" value="4-hydroxybenzoyl-CoA_TE"/>
</dbReference>
<dbReference type="PIRSF" id="PIRSF003230">
    <property type="entry name" value="YbgC"/>
    <property type="match status" value="1"/>
</dbReference>
<proteinExistence type="inferred from homology"/>
<dbReference type="OrthoDB" id="9800856at2"/>
<dbReference type="InterPro" id="IPR029069">
    <property type="entry name" value="HotDog_dom_sf"/>
</dbReference>
<evidence type="ECO:0000256" key="1">
    <source>
        <dbReference type="ARBA" id="ARBA00005953"/>
    </source>
</evidence>
<gene>
    <name evidence="3" type="ORF">DS2_07268</name>
</gene>
<reference evidence="3 4" key="1">
    <citation type="journal article" date="2014" name="Genome Announc.">
        <title>Draft Genome Sequence of the Agar-Degrading Bacterium Catenovulum sp. Strain DS-2, Isolated from Intestines of Haliotis diversicolor.</title>
        <authorList>
            <person name="Shan D."/>
            <person name="Li X."/>
            <person name="Gu Z."/>
            <person name="Wei G."/>
            <person name="Gao Z."/>
            <person name="Shao Z."/>
        </authorList>
    </citation>
    <scope>NUCLEOTIDE SEQUENCE [LARGE SCALE GENOMIC DNA]</scope>
    <source>
        <strain evidence="3 4">DS-2</strain>
    </source>
</reference>
<accession>W7QRZ5</accession>
<dbReference type="RefSeq" id="WP_035014036.1">
    <property type="nucleotide sequence ID" value="NZ_ARZY01000010.1"/>
</dbReference>
<keyword evidence="4" id="KW-1185">Reference proteome</keyword>
<protein>
    <submittedName>
        <fullName evidence="3">4-hydroxybenzoyl-CoA thioesterase</fullName>
    </submittedName>
</protein>
<dbReference type="AlphaFoldDB" id="W7QRZ5"/>
<dbReference type="InterPro" id="IPR006684">
    <property type="entry name" value="YbgC/YbaW"/>
</dbReference>
<sequence>MKSKSILQAKTLIEVQFYDVDAMRVVWHGNYVKYLEKARCELLQMFDYNYLDMEASGYIWPVVDMRIKYVQSAKLAKTIEVTASLVEYESRLKIEYVIRDVETDAVLTKAYTVQVAIDMQTEEMQYQSPQVVLDKLAAYI</sequence>
<evidence type="ECO:0000313" key="4">
    <source>
        <dbReference type="Proteomes" id="UP000019276"/>
    </source>
</evidence>
<keyword evidence="2" id="KW-0378">Hydrolase</keyword>
<evidence type="ECO:0000313" key="3">
    <source>
        <dbReference type="EMBL" id="EWH10613.1"/>
    </source>
</evidence>
<comment type="similarity">
    <text evidence="1">Belongs to the 4-hydroxybenzoyl-CoA thioesterase family.</text>
</comment>
<dbReference type="Gene3D" id="3.10.129.10">
    <property type="entry name" value="Hotdog Thioesterase"/>
    <property type="match status" value="1"/>
</dbReference>
<dbReference type="EMBL" id="ARZY01000010">
    <property type="protein sequence ID" value="EWH10613.1"/>
    <property type="molecule type" value="Genomic_DNA"/>
</dbReference>
<organism evidence="3 4">
    <name type="scientific">Catenovulum agarivorans DS-2</name>
    <dbReference type="NCBI Taxonomy" id="1328313"/>
    <lineage>
        <taxon>Bacteria</taxon>
        <taxon>Pseudomonadati</taxon>
        <taxon>Pseudomonadota</taxon>
        <taxon>Gammaproteobacteria</taxon>
        <taxon>Alteromonadales</taxon>
        <taxon>Alteromonadaceae</taxon>
        <taxon>Catenovulum</taxon>
    </lineage>
</organism>
<dbReference type="SUPFAM" id="SSF54637">
    <property type="entry name" value="Thioesterase/thiol ester dehydrase-isomerase"/>
    <property type="match status" value="1"/>
</dbReference>
<dbReference type="Proteomes" id="UP000019276">
    <property type="component" value="Unassembled WGS sequence"/>
</dbReference>
<dbReference type="PANTHER" id="PTHR31793:SF27">
    <property type="entry name" value="NOVEL THIOESTERASE SUPERFAMILY DOMAIN AND SAPOSIN A-TYPE DOMAIN CONTAINING PROTEIN (0610012H03RIK)"/>
    <property type="match status" value="1"/>
</dbReference>
<evidence type="ECO:0000256" key="2">
    <source>
        <dbReference type="ARBA" id="ARBA00022801"/>
    </source>
</evidence>
<name>W7QRZ5_9ALTE</name>
<dbReference type="eggNOG" id="COG0824">
    <property type="taxonomic scope" value="Bacteria"/>
</dbReference>
<dbReference type="CDD" id="cd00586">
    <property type="entry name" value="4HBT"/>
    <property type="match status" value="1"/>
</dbReference>
<dbReference type="GO" id="GO:0047617">
    <property type="term" value="F:fatty acyl-CoA hydrolase activity"/>
    <property type="evidence" value="ECO:0007669"/>
    <property type="project" value="TreeGrafter"/>
</dbReference>